<comment type="caution">
    <text evidence="7">The sequence shown here is derived from an EMBL/GenBank/DDBJ whole genome shotgun (WGS) entry which is preliminary data.</text>
</comment>
<dbReference type="OrthoDB" id="5985073at2759"/>
<gene>
    <name evidence="7" type="ORF">TD95_002415</name>
</gene>
<dbReference type="GO" id="GO:0020037">
    <property type="term" value="F:heme binding"/>
    <property type="evidence" value="ECO:0007669"/>
    <property type="project" value="UniProtKB-UniRule"/>
</dbReference>
<protein>
    <recommendedName>
        <fullName evidence="5">Peroxidase</fullName>
        <ecNumber evidence="5">1.11.1.-</ecNumber>
    </recommendedName>
</protein>
<keyword evidence="2" id="KW-0479">Metal-binding</keyword>
<reference evidence="7 8" key="1">
    <citation type="submission" date="2015-03" db="EMBL/GenBank/DDBJ databases">
        <authorList>
            <person name="Radwan O."/>
            <person name="Al-Naeli F.A."/>
            <person name="Rendon G.A."/>
            <person name="Fields C."/>
        </authorList>
    </citation>
    <scope>NUCLEOTIDE SEQUENCE [LARGE SCALE GENOMIC DNA]</scope>
    <source>
        <strain evidence="7">CR-DP1</strain>
    </source>
</reference>
<accession>A0A0F4ZEB0</accession>
<evidence type="ECO:0000256" key="4">
    <source>
        <dbReference type="RuleBase" id="RU004241"/>
    </source>
</evidence>
<dbReference type="SUPFAM" id="SSF48113">
    <property type="entry name" value="Heme-dependent peroxidases"/>
    <property type="match status" value="1"/>
</dbReference>
<feature type="chain" id="PRO_5006986688" description="Peroxidase" evidence="5">
    <location>
        <begin position="19"/>
        <end position="531"/>
    </location>
</feature>
<dbReference type="Proteomes" id="UP000033483">
    <property type="component" value="Unassembled WGS sequence"/>
</dbReference>
<dbReference type="GO" id="GO:0034599">
    <property type="term" value="P:cellular response to oxidative stress"/>
    <property type="evidence" value="ECO:0007669"/>
    <property type="project" value="InterPro"/>
</dbReference>
<keyword evidence="2" id="KW-0349">Heme</keyword>
<keyword evidence="8" id="KW-1185">Reference proteome</keyword>
<dbReference type="GO" id="GO:0000302">
    <property type="term" value="P:response to reactive oxygen species"/>
    <property type="evidence" value="ECO:0007669"/>
    <property type="project" value="TreeGrafter"/>
</dbReference>
<evidence type="ECO:0000256" key="1">
    <source>
        <dbReference type="ARBA" id="ARBA00022559"/>
    </source>
</evidence>
<evidence type="ECO:0000256" key="2">
    <source>
        <dbReference type="ARBA" id="ARBA00022617"/>
    </source>
</evidence>
<keyword evidence="2" id="KW-0408">Iron</keyword>
<dbReference type="PRINTS" id="PR00458">
    <property type="entry name" value="PEROXIDASE"/>
</dbReference>
<proteinExistence type="inferred from homology"/>
<keyword evidence="1 5" id="KW-0575">Peroxidase</keyword>
<organism evidence="7 8">
    <name type="scientific">Thielaviopsis punctulata</name>
    <dbReference type="NCBI Taxonomy" id="72032"/>
    <lineage>
        <taxon>Eukaryota</taxon>
        <taxon>Fungi</taxon>
        <taxon>Dikarya</taxon>
        <taxon>Ascomycota</taxon>
        <taxon>Pezizomycotina</taxon>
        <taxon>Sordariomycetes</taxon>
        <taxon>Hypocreomycetidae</taxon>
        <taxon>Microascales</taxon>
        <taxon>Ceratocystidaceae</taxon>
        <taxon>Thielaviopsis</taxon>
    </lineage>
</organism>
<keyword evidence="3 5" id="KW-0560">Oxidoreductase</keyword>
<evidence type="ECO:0000313" key="7">
    <source>
        <dbReference type="EMBL" id="KKA28233.1"/>
    </source>
</evidence>
<dbReference type="GO" id="GO:0042744">
    <property type="term" value="P:hydrogen peroxide catabolic process"/>
    <property type="evidence" value="ECO:0007669"/>
    <property type="project" value="TreeGrafter"/>
</dbReference>
<dbReference type="EC" id="1.11.1.-" evidence="5"/>
<dbReference type="Gene3D" id="1.10.420.10">
    <property type="entry name" value="Peroxidase, domain 2"/>
    <property type="match status" value="1"/>
</dbReference>
<dbReference type="PROSITE" id="PS50873">
    <property type="entry name" value="PEROXIDASE_4"/>
    <property type="match status" value="1"/>
</dbReference>
<dbReference type="GO" id="GO:0004601">
    <property type="term" value="F:peroxidase activity"/>
    <property type="evidence" value="ECO:0007669"/>
    <property type="project" value="UniProtKB-KW"/>
</dbReference>
<dbReference type="AlphaFoldDB" id="A0A0F4ZEB0"/>
<keyword evidence="5" id="KW-0732">Signal</keyword>
<evidence type="ECO:0000256" key="3">
    <source>
        <dbReference type="ARBA" id="ARBA00023002"/>
    </source>
</evidence>
<dbReference type="Pfam" id="PF00141">
    <property type="entry name" value="peroxidase"/>
    <property type="match status" value="1"/>
</dbReference>
<feature type="signal peptide" evidence="5">
    <location>
        <begin position="1"/>
        <end position="18"/>
    </location>
</feature>
<dbReference type="EMBL" id="LAEV01001376">
    <property type="protein sequence ID" value="KKA28233.1"/>
    <property type="molecule type" value="Genomic_DNA"/>
</dbReference>
<sequence>MRTSNLSLMAMALHSASAYVWPNKYDSLEDLLVIQSGYLRFGFTDLVVPCGFGQDLPGINTAGEWMRTAFHDTITHDKAAGTGGLDGSIRWETNRPENPGKAFNDTLGQMASFISPVISTADMIALGLVASVASCGGKRIPLRAGRIDAPHAGPPGVPEPQTNLKDTTAQFAKAGFNVTDMIAMVACGHSIGQVHSVDFPDIVTGTPEASNVAKFDRTSAQFDNKVVSEYLESDGINPLAFGHNDTTNSDKRIFGADGNVTMQSLNDGNTYQDRCQDILARMIDTVPANVTLSDPLDPIDIKPYINTLEINSAGTGIDFAGRIRIRTSASTGRNADAMSVNLTLTDHNGAQSVIPAIRPSLKLGQSVGFLNEAFTWYEFSTTLDLEASAKSFVINVQDGNVTATYSNEEAGSYPIETDLLFQSSGSCLNVTTSADGMFALNVKVAVRSNITEDDVVVPVAHKVFTDNVVSPSLDIQQSPVKGKGETIGPYQIYTLNSTIIPAGWITTFQPSLASKTSTVWPWISTGSLNNC</sequence>
<dbReference type="InterPro" id="IPR044831">
    <property type="entry name" value="Ccp1-like"/>
</dbReference>
<dbReference type="InterPro" id="IPR002016">
    <property type="entry name" value="Haem_peroxidase"/>
</dbReference>
<dbReference type="PANTHER" id="PTHR31356">
    <property type="entry name" value="THYLAKOID LUMENAL 29 KDA PROTEIN, CHLOROPLASTIC-RELATED"/>
    <property type="match status" value="1"/>
</dbReference>
<feature type="domain" description="Plant heme peroxidase family profile" evidence="6">
    <location>
        <begin position="117"/>
        <end position="236"/>
    </location>
</feature>
<dbReference type="PANTHER" id="PTHR31356:SF53">
    <property type="entry name" value="HEME PEROXIDASE"/>
    <property type="match status" value="1"/>
</dbReference>
<evidence type="ECO:0000313" key="8">
    <source>
        <dbReference type="Proteomes" id="UP000033483"/>
    </source>
</evidence>
<evidence type="ECO:0000259" key="6">
    <source>
        <dbReference type="PROSITE" id="PS50873"/>
    </source>
</evidence>
<dbReference type="InterPro" id="IPR010255">
    <property type="entry name" value="Haem_peroxidase_sf"/>
</dbReference>
<name>A0A0F4ZEB0_9PEZI</name>
<dbReference type="Gene3D" id="1.10.520.10">
    <property type="match status" value="1"/>
</dbReference>
<evidence type="ECO:0000256" key="5">
    <source>
        <dbReference type="RuleBase" id="RU363051"/>
    </source>
</evidence>
<comment type="similarity">
    <text evidence="4">Belongs to the peroxidase family.</text>
</comment>
<dbReference type="GO" id="GO:0046872">
    <property type="term" value="F:metal ion binding"/>
    <property type="evidence" value="ECO:0007669"/>
    <property type="project" value="UniProtKB-UniRule"/>
</dbReference>